<keyword evidence="2 4" id="KW-0238">DNA-binding</keyword>
<dbReference type="EMBL" id="VYSA01000003">
    <property type="protein sequence ID" value="KAA9106496.1"/>
    <property type="molecule type" value="Genomic_DNA"/>
</dbReference>
<proteinExistence type="predicted"/>
<reference evidence="8" key="1">
    <citation type="submission" date="2019-09" db="EMBL/GenBank/DDBJ databases">
        <title>Mumia zhuanghuii sp. nov. isolated from the intestinal contents of plateau pika (Ochotona curzoniae) in the Qinghai-Tibet plateau of China.</title>
        <authorList>
            <person name="Tian Z."/>
        </authorList>
    </citation>
    <scope>NUCLEOTIDE SEQUENCE [LARGE SCALE GENOMIC DNA]</scope>
    <source>
        <strain evidence="8">JCM 30598</strain>
    </source>
</reference>
<dbReference type="PANTHER" id="PTHR30055:SF148">
    <property type="entry name" value="TETR-FAMILY TRANSCRIPTIONAL REGULATOR"/>
    <property type="match status" value="1"/>
</dbReference>
<protein>
    <submittedName>
        <fullName evidence="7">TetR/AcrR family transcriptional regulator</fullName>
    </submittedName>
</protein>
<dbReference type="AlphaFoldDB" id="A0A5J5IYH3"/>
<gene>
    <name evidence="7" type="ORF">F6B43_15275</name>
</gene>
<evidence type="ECO:0000256" key="2">
    <source>
        <dbReference type="ARBA" id="ARBA00023125"/>
    </source>
</evidence>
<dbReference type="InterPro" id="IPR011075">
    <property type="entry name" value="TetR_C"/>
</dbReference>
<dbReference type="InterPro" id="IPR009057">
    <property type="entry name" value="Homeodomain-like_sf"/>
</dbReference>
<evidence type="ECO:0000259" key="6">
    <source>
        <dbReference type="PROSITE" id="PS50977"/>
    </source>
</evidence>
<feature type="DNA-binding region" description="H-T-H motif" evidence="4">
    <location>
        <begin position="57"/>
        <end position="76"/>
    </location>
</feature>
<evidence type="ECO:0000256" key="3">
    <source>
        <dbReference type="ARBA" id="ARBA00023163"/>
    </source>
</evidence>
<dbReference type="PROSITE" id="PS01081">
    <property type="entry name" value="HTH_TETR_1"/>
    <property type="match status" value="1"/>
</dbReference>
<dbReference type="SUPFAM" id="SSF48498">
    <property type="entry name" value="Tetracyclin repressor-like, C-terminal domain"/>
    <property type="match status" value="1"/>
</dbReference>
<evidence type="ECO:0000313" key="7">
    <source>
        <dbReference type="EMBL" id="KAA9106496.1"/>
    </source>
</evidence>
<evidence type="ECO:0000313" key="8">
    <source>
        <dbReference type="Proteomes" id="UP000325827"/>
    </source>
</evidence>
<dbReference type="RefSeq" id="WP_150449845.1">
    <property type="nucleotide sequence ID" value="NZ_VYSA01000003.1"/>
</dbReference>
<name>A0A5J5IYH3_9MICO</name>
<dbReference type="InterPro" id="IPR036271">
    <property type="entry name" value="Tet_transcr_reg_TetR-rel_C_sf"/>
</dbReference>
<organism evidence="7 8">
    <name type="scientific">Microbacterium rhizomatis</name>
    <dbReference type="NCBI Taxonomy" id="1631477"/>
    <lineage>
        <taxon>Bacteria</taxon>
        <taxon>Bacillati</taxon>
        <taxon>Actinomycetota</taxon>
        <taxon>Actinomycetes</taxon>
        <taxon>Micrococcales</taxon>
        <taxon>Microbacteriaceae</taxon>
        <taxon>Microbacterium</taxon>
    </lineage>
</organism>
<dbReference type="SUPFAM" id="SSF46689">
    <property type="entry name" value="Homeodomain-like"/>
    <property type="match status" value="1"/>
</dbReference>
<accession>A0A5J5IYH3</accession>
<dbReference type="PROSITE" id="PS50977">
    <property type="entry name" value="HTH_TETR_2"/>
    <property type="match status" value="1"/>
</dbReference>
<dbReference type="GO" id="GO:0000976">
    <property type="term" value="F:transcription cis-regulatory region binding"/>
    <property type="evidence" value="ECO:0007669"/>
    <property type="project" value="TreeGrafter"/>
</dbReference>
<dbReference type="GO" id="GO:0003700">
    <property type="term" value="F:DNA-binding transcription factor activity"/>
    <property type="evidence" value="ECO:0007669"/>
    <property type="project" value="TreeGrafter"/>
</dbReference>
<dbReference type="OrthoDB" id="9796019at2"/>
<feature type="domain" description="HTH tetR-type" evidence="6">
    <location>
        <begin position="34"/>
        <end position="94"/>
    </location>
</feature>
<comment type="caution">
    <text evidence="7">The sequence shown here is derived from an EMBL/GenBank/DDBJ whole genome shotgun (WGS) entry which is preliminary data.</text>
</comment>
<keyword evidence="8" id="KW-1185">Reference proteome</keyword>
<dbReference type="InterPro" id="IPR001647">
    <property type="entry name" value="HTH_TetR"/>
</dbReference>
<sequence>MTQIDLSTAPDSHTLDQDDPENTAKPRLGRKRDHTRDPEILDAALEVLAETGYDGMTIDMVAARAKAGKATLYRRWSSKSELVLDAVACMKSNDRDLTSPPDTGTLRGDLIAMVKSPTIQESERKLKVMAGIVSMIARDPDLATAAREALVEPRAAANRIIFARAVARGEIPAGCDIETLCVIGPAMVSYRTLMLREPVNREFMIRVIDEIILPAAGLPPAAAGA</sequence>
<feature type="region of interest" description="Disordered" evidence="5">
    <location>
        <begin position="1"/>
        <end position="36"/>
    </location>
</feature>
<dbReference type="Proteomes" id="UP000325827">
    <property type="component" value="Unassembled WGS sequence"/>
</dbReference>
<dbReference type="Pfam" id="PF00440">
    <property type="entry name" value="TetR_N"/>
    <property type="match status" value="1"/>
</dbReference>
<evidence type="ECO:0000256" key="1">
    <source>
        <dbReference type="ARBA" id="ARBA00023015"/>
    </source>
</evidence>
<dbReference type="Gene3D" id="1.10.10.60">
    <property type="entry name" value="Homeodomain-like"/>
    <property type="match status" value="1"/>
</dbReference>
<dbReference type="InterPro" id="IPR050109">
    <property type="entry name" value="HTH-type_TetR-like_transc_reg"/>
</dbReference>
<dbReference type="Pfam" id="PF16859">
    <property type="entry name" value="TetR_C_11"/>
    <property type="match status" value="1"/>
</dbReference>
<dbReference type="PANTHER" id="PTHR30055">
    <property type="entry name" value="HTH-TYPE TRANSCRIPTIONAL REGULATOR RUTR"/>
    <property type="match status" value="1"/>
</dbReference>
<dbReference type="Gene3D" id="1.10.357.10">
    <property type="entry name" value="Tetracycline Repressor, domain 2"/>
    <property type="match status" value="1"/>
</dbReference>
<dbReference type="PRINTS" id="PR00455">
    <property type="entry name" value="HTHTETR"/>
</dbReference>
<evidence type="ECO:0000256" key="5">
    <source>
        <dbReference type="SAM" id="MobiDB-lite"/>
    </source>
</evidence>
<evidence type="ECO:0000256" key="4">
    <source>
        <dbReference type="PROSITE-ProRule" id="PRU00335"/>
    </source>
</evidence>
<keyword evidence="3" id="KW-0804">Transcription</keyword>
<dbReference type="InterPro" id="IPR023772">
    <property type="entry name" value="DNA-bd_HTH_TetR-type_CS"/>
</dbReference>
<keyword evidence="1" id="KW-0805">Transcription regulation</keyword>
<feature type="compositionally biased region" description="Polar residues" evidence="5">
    <location>
        <begin position="1"/>
        <end position="11"/>
    </location>
</feature>